<evidence type="ECO:0000313" key="3">
    <source>
        <dbReference type="EMBL" id="OAX41575.1"/>
    </source>
</evidence>
<dbReference type="EMBL" id="KV448177">
    <property type="protein sequence ID" value="OAX41575.1"/>
    <property type="molecule type" value="Genomic_DNA"/>
</dbReference>
<evidence type="ECO:0000256" key="2">
    <source>
        <dbReference type="ARBA" id="ARBA00023239"/>
    </source>
</evidence>
<dbReference type="SUPFAM" id="SSF48576">
    <property type="entry name" value="Terpenoid synthases"/>
    <property type="match status" value="1"/>
</dbReference>
<dbReference type="InterPro" id="IPR008949">
    <property type="entry name" value="Isoprenoid_synthase_dom_sf"/>
</dbReference>
<dbReference type="Gene3D" id="1.10.600.10">
    <property type="entry name" value="Farnesyl Diphosphate Synthase"/>
    <property type="match status" value="1"/>
</dbReference>
<organism evidence="3 4">
    <name type="scientific">Rhizopogon vinicolor AM-OR11-026</name>
    <dbReference type="NCBI Taxonomy" id="1314800"/>
    <lineage>
        <taxon>Eukaryota</taxon>
        <taxon>Fungi</taxon>
        <taxon>Dikarya</taxon>
        <taxon>Basidiomycota</taxon>
        <taxon>Agaricomycotina</taxon>
        <taxon>Agaricomycetes</taxon>
        <taxon>Agaricomycetidae</taxon>
        <taxon>Boletales</taxon>
        <taxon>Suillineae</taxon>
        <taxon>Rhizopogonaceae</taxon>
        <taxon>Rhizopogon</taxon>
    </lineage>
</organism>
<protein>
    <submittedName>
        <fullName evidence="3">Terpenoid synthase</fullName>
    </submittedName>
</protein>
<evidence type="ECO:0000256" key="1">
    <source>
        <dbReference type="ARBA" id="ARBA00007946"/>
    </source>
</evidence>
<evidence type="ECO:0000313" key="4">
    <source>
        <dbReference type="Proteomes" id="UP000092154"/>
    </source>
</evidence>
<dbReference type="OrthoDB" id="2998174at2759"/>
<proteinExistence type="inferred from homology"/>
<dbReference type="STRING" id="1314800.A0A1B7N9Q5"/>
<sequence length="333" mass="37369">MDFNDQVTYPFAMTKTEDGLSTSTLDDKASIRQAIANFLQRCGLQYRGIIFMLDEVMFNECCQEAINRGFPMDGKYSISPYIPAGVALVANAYIHLPDHATKMWICLLFSVGIGIDDHLGGGLDVVHLFPFNERFISCQLQGDPALKALDSLLREAPRYYSPLVSNLIVTSILDFVSSLLLDHETKDMLISTKTPLFPDYCRLLSGLATAAVLFIFPAIVPIQEYIQSLPDLFIVMNQTNDILSYYKEETQGDTTNYVSRIAASRSLNKVDVLPEIIDKTVQAHHNILASLEAHTDAYDAYISFFHGYMKFYAAPRYKLEEIISESRLATIIA</sequence>
<gene>
    <name evidence="3" type="ORF">K503DRAFT_735396</name>
</gene>
<name>A0A1B7N9Q5_9AGAM</name>
<dbReference type="InParanoid" id="A0A1B7N9Q5"/>
<keyword evidence="4" id="KW-1185">Reference proteome</keyword>
<accession>A0A1B7N9Q5</accession>
<dbReference type="GO" id="GO:0016838">
    <property type="term" value="F:carbon-oxygen lyase activity, acting on phosphates"/>
    <property type="evidence" value="ECO:0007669"/>
    <property type="project" value="InterPro"/>
</dbReference>
<dbReference type="AlphaFoldDB" id="A0A1B7N9Q5"/>
<dbReference type="SFLD" id="SFLDG01021">
    <property type="entry name" value="Trichodiene_Synthase_Like"/>
    <property type="match status" value="1"/>
</dbReference>
<dbReference type="InterPro" id="IPR024652">
    <property type="entry name" value="Trichodiene_synth"/>
</dbReference>
<comment type="similarity">
    <text evidence="1">Belongs to the trichodiene synthase family.</text>
</comment>
<dbReference type="SFLD" id="SFLDS00005">
    <property type="entry name" value="Isoprenoid_Synthase_Type_I"/>
    <property type="match status" value="1"/>
</dbReference>
<reference evidence="3 4" key="1">
    <citation type="submission" date="2016-06" db="EMBL/GenBank/DDBJ databases">
        <title>Comparative genomics of the ectomycorrhizal sister species Rhizopogon vinicolor and Rhizopogon vesiculosus (Basidiomycota: Boletales) reveals a divergence of the mating type B locus.</title>
        <authorList>
            <consortium name="DOE Joint Genome Institute"/>
            <person name="Mujic A.B."/>
            <person name="Kuo A."/>
            <person name="Tritt A."/>
            <person name="Lipzen A."/>
            <person name="Chen C."/>
            <person name="Johnson J."/>
            <person name="Sharma A."/>
            <person name="Barry K."/>
            <person name="Grigoriev I.V."/>
            <person name="Spatafora J.W."/>
        </authorList>
    </citation>
    <scope>NUCLEOTIDE SEQUENCE [LARGE SCALE GENOMIC DNA]</scope>
    <source>
        <strain evidence="3 4">AM-OR11-026</strain>
    </source>
</reference>
<dbReference type="Pfam" id="PF06330">
    <property type="entry name" value="TRI5"/>
    <property type="match status" value="1"/>
</dbReference>
<dbReference type="Proteomes" id="UP000092154">
    <property type="component" value="Unassembled WGS sequence"/>
</dbReference>
<keyword evidence="2" id="KW-0456">Lyase</keyword>